<organism evidence="1 2">
    <name type="scientific">Manihot esculenta</name>
    <name type="common">Cassava</name>
    <name type="synonym">Jatropha manihot</name>
    <dbReference type="NCBI Taxonomy" id="3983"/>
    <lineage>
        <taxon>Eukaryota</taxon>
        <taxon>Viridiplantae</taxon>
        <taxon>Streptophyta</taxon>
        <taxon>Embryophyta</taxon>
        <taxon>Tracheophyta</taxon>
        <taxon>Spermatophyta</taxon>
        <taxon>Magnoliopsida</taxon>
        <taxon>eudicotyledons</taxon>
        <taxon>Gunneridae</taxon>
        <taxon>Pentapetalae</taxon>
        <taxon>rosids</taxon>
        <taxon>fabids</taxon>
        <taxon>Malpighiales</taxon>
        <taxon>Euphorbiaceae</taxon>
        <taxon>Crotonoideae</taxon>
        <taxon>Manihoteae</taxon>
        <taxon>Manihot</taxon>
    </lineage>
</organism>
<gene>
    <name evidence="1" type="ORF">MANES_11G083590v8</name>
</gene>
<accession>A0ACB7GVF2</accession>
<name>A0ACB7GVF2_MANES</name>
<dbReference type="Proteomes" id="UP000091857">
    <property type="component" value="Chromosome 11"/>
</dbReference>
<protein>
    <submittedName>
        <fullName evidence="1">Uncharacterized protein</fullName>
    </submittedName>
</protein>
<comment type="caution">
    <text evidence="1">The sequence shown here is derived from an EMBL/GenBank/DDBJ whole genome shotgun (WGS) entry which is preliminary data.</text>
</comment>
<dbReference type="EMBL" id="CM004397">
    <property type="protein sequence ID" value="KAG8643950.1"/>
    <property type="molecule type" value="Genomic_DNA"/>
</dbReference>
<evidence type="ECO:0000313" key="1">
    <source>
        <dbReference type="EMBL" id="KAG8643950.1"/>
    </source>
</evidence>
<evidence type="ECO:0000313" key="2">
    <source>
        <dbReference type="Proteomes" id="UP000091857"/>
    </source>
</evidence>
<keyword evidence="2" id="KW-1185">Reference proteome</keyword>
<sequence>MMMNEEIEHRRIYTNGIWVHIAEKGQGPLVLLIHGFPQLWCCWVHQISHLASHARLWRL</sequence>
<proteinExistence type="predicted"/>
<reference evidence="2" key="1">
    <citation type="journal article" date="2016" name="Nat. Biotechnol.">
        <title>Sequencing wild and cultivated cassava and related species reveals extensive interspecific hybridization and genetic diversity.</title>
        <authorList>
            <person name="Bredeson J.V."/>
            <person name="Lyons J.B."/>
            <person name="Prochnik S.E."/>
            <person name="Wu G.A."/>
            <person name="Ha C.M."/>
            <person name="Edsinger-Gonzales E."/>
            <person name="Grimwood J."/>
            <person name="Schmutz J."/>
            <person name="Rabbi I.Y."/>
            <person name="Egesi C."/>
            <person name="Nauluvula P."/>
            <person name="Lebot V."/>
            <person name="Ndunguru J."/>
            <person name="Mkamilo G."/>
            <person name="Bart R.S."/>
            <person name="Setter T.L."/>
            <person name="Gleadow R.M."/>
            <person name="Kulakow P."/>
            <person name="Ferguson M.E."/>
            <person name="Rounsley S."/>
            <person name="Rokhsar D.S."/>
        </authorList>
    </citation>
    <scope>NUCLEOTIDE SEQUENCE [LARGE SCALE GENOMIC DNA]</scope>
    <source>
        <strain evidence="2">cv. AM560-2</strain>
    </source>
</reference>